<evidence type="ECO:0000256" key="1">
    <source>
        <dbReference type="SAM" id="Phobius"/>
    </source>
</evidence>
<feature type="transmembrane region" description="Helical" evidence="1">
    <location>
        <begin position="33"/>
        <end position="53"/>
    </location>
</feature>
<keyword evidence="1" id="KW-0812">Transmembrane</keyword>
<keyword evidence="1" id="KW-1133">Transmembrane helix</keyword>
<feature type="non-terminal residue" evidence="2">
    <location>
        <position position="61"/>
    </location>
</feature>
<organism evidence="2">
    <name type="scientific">Brassica napus</name>
    <name type="common">Rape</name>
    <dbReference type="NCBI Taxonomy" id="3708"/>
    <lineage>
        <taxon>Eukaryota</taxon>
        <taxon>Viridiplantae</taxon>
        <taxon>Streptophyta</taxon>
        <taxon>Embryophyta</taxon>
        <taxon>Tracheophyta</taxon>
        <taxon>Spermatophyta</taxon>
        <taxon>Magnoliopsida</taxon>
        <taxon>eudicotyledons</taxon>
        <taxon>Gunneridae</taxon>
        <taxon>Pentapetalae</taxon>
        <taxon>rosids</taxon>
        <taxon>malvids</taxon>
        <taxon>Brassicales</taxon>
        <taxon>Brassicaceae</taxon>
        <taxon>Brassiceae</taxon>
        <taxon>Brassica</taxon>
    </lineage>
</organism>
<keyword evidence="1" id="KW-0472">Membrane</keyword>
<name>A0A816P5Y2_BRANA</name>
<sequence>KRCVPVKNSTIRISINDAFIFVCSVPKRTRKKYIRACTSMNPLLGFICIFYVFNCGHVNSV</sequence>
<dbReference type="AlphaFoldDB" id="A0A816P5Y2"/>
<feature type="non-terminal residue" evidence="2">
    <location>
        <position position="1"/>
    </location>
</feature>
<evidence type="ECO:0000313" key="2">
    <source>
        <dbReference type="EMBL" id="CAF2044654.1"/>
    </source>
</evidence>
<protein>
    <submittedName>
        <fullName evidence="2">(rape) hypothetical protein</fullName>
    </submittedName>
</protein>
<reference evidence="2" key="1">
    <citation type="submission" date="2021-01" db="EMBL/GenBank/DDBJ databases">
        <authorList>
            <consortium name="Genoscope - CEA"/>
            <person name="William W."/>
        </authorList>
    </citation>
    <scope>NUCLEOTIDE SEQUENCE</scope>
</reference>
<dbReference type="EMBL" id="HG994363">
    <property type="protein sequence ID" value="CAF2044654.1"/>
    <property type="molecule type" value="Genomic_DNA"/>
</dbReference>
<accession>A0A816P5Y2</accession>
<proteinExistence type="predicted"/>
<dbReference type="Proteomes" id="UP001295469">
    <property type="component" value="Chromosome A09"/>
</dbReference>
<gene>
    <name evidence="2" type="ORF">DARMORV10_A09P35940.1</name>
</gene>